<dbReference type="PRINTS" id="PR00039">
    <property type="entry name" value="HTHLYSR"/>
</dbReference>
<evidence type="ECO:0000256" key="3">
    <source>
        <dbReference type="ARBA" id="ARBA00023125"/>
    </source>
</evidence>
<comment type="similarity">
    <text evidence="1">Belongs to the LysR transcriptional regulatory family.</text>
</comment>
<dbReference type="SUPFAM" id="SSF46785">
    <property type="entry name" value="Winged helix' DNA-binding domain"/>
    <property type="match status" value="1"/>
</dbReference>
<keyword evidence="3" id="KW-0238">DNA-binding</keyword>
<reference evidence="6 7" key="1">
    <citation type="submission" date="2020-03" db="EMBL/GenBank/DDBJ databases">
        <title>Genome mining reveals the biosynthetic pathways of PHA and ectoines of the halophilic strain Salinivibrio costicola M318 isolated from fermented shrimp paste.</title>
        <authorList>
            <person name="Doan T.V."/>
            <person name="Tran L.T."/>
            <person name="Trieu T.A."/>
            <person name="Nguyen Q.V."/>
            <person name="Quach T.N."/>
            <person name="Phi T.Q."/>
            <person name="Kumar S."/>
        </authorList>
    </citation>
    <scope>NUCLEOTIDE SEQUENCE [LARGE SCALE GENOMIC DNA]</scope>
    <source>
        <strain evidence="6 7">M318</strain>
    </source>
</reference>
<protein>
    <submittedName>
        <fullName evidence="6">LysR family transcriptional regulator</fullName>
    </submittedName>
</protein>
<evidence type="ECO:0000256" key="1">
    <source>
        <dbReference type="ARBA" id="ARBA00009437"/>
    </source>
</evidence>
<proteinExistence type="inferred from homology"/>
<dbReference type="PANTHER" id="PTHR30419">
    <property type="entry name" value="HTH-TYPE TRANSCRIPTIONAL REGULATOR YBHD"/>
    <property type="match status" value="1"/>
</dbReference>
<dbReference type="SUPFAM" id="SSF53850">
    <property type="entry name" value="Periplasmic binding protein-like II"/>
    <property type="match status" value="1"/>
</dbReference>
<dbReference type="CDD" id="cd05466">
    <property type="entry name" value="PBP2_LTTR_substrate"/>
    <property type="match status" value="1"/>
</dbReference>
<accession>A0ABX6K862</accession>
<dbReference type="Gene3D" id="3.40.190.290">
    <property type="match status" value="1"/>
</dbReference>
<dbReference type="InterPro" id="IPR036390">
    <property type="entry name" value="WH_DNA-bd_sf"/>
</dbReference>
<dbReference type="RefSeq" id="WP_167314509.1">
    <property type="nucleotide sequence ID" value="NZ_CP050266.1"/>
</dbReference>
<feature type="domain" description="HTH lysR-type" evidence="5">
    <location>
        <begin position="1"/>
        <end position="58"/>
    </location>
</feature>
<name>A0ABX6K862_SALCS</name>
<dbReference type="InterPro" id="IPR005119">
    <property type="entry name" value="LysR_subst-bd"/>
</dbReference>
<evidence type="ECO:0000313" key="6">
    <source>
        <dbReference type="EMBL" id="QIR06321.1"/>
    </source>
</evidence>
<dbReference type="Pfam" id="PF03466">
    <property type="entry name" value="LysR_substrate"/>
    <property type="match status" value="1"/>
</dbReference>
<dbReference type="PANTHER" id="PTHR30419:SF30">
    <property type="entry name" value="LYSR FAMILY TRANSCRIPTIONAL REGULATOR"/>
    <property type="match status" value="1"/>
</dbReference>
<evidence type="ECO:0000256" key="4">
    <source>
        <dbReference type="ARBA" id="ARBA00023163"/>
    </source>
</evidence>
<dbReference type="Gene3D" id="1.10.10.10">
    <property type="entry name" value="Winged helix-like DNA-binding domain superfamily/Winged helix DNA-binding domain"/>
    <property type="match status" value="1"/>
</dbReference>
<dbReference type="InterPro" id="IPR050950">
    <property type="entry name" value="HTH-type_LysR_regulators"/>
</dbReference>
<dbReference type="InterPro" id="IPR036388">
    <property type="entry name" value="WH-like_DNA-bd_sf"/>
</dbReference>
<keyword evidence="2" id="KW-0805">Transcription regulation</keyword>
<keyword evidence="7" id="KW-1185">Reference proteome</keyword>
<keyword evidence="4" id="KW-0804">Transcription</keyword>
<evidence type="ECO:0000256" key="2">
    <source>
        <dbReference type="ARBA" id="ARBA00023015"/>
    </source>
</evidence>
<evidence type="ECO:0000313" key="7">
    <source>
        <dbReference type="Proteomes" id="UP000501408"/>
    </source>
</evidence>
<dbReference type="Proteomes" id="UP000501408">
    <property type="component" value="Chromosome 1"/>
</dbReference>
<organism evidence="6 7">
    <name type="scientific">Salinivibrio costicola</name>
    <name type="common">Vibrio costicola</name>
    <dbReference type="NCBI Taxonomy" id="51367"/>
    <lineage>
        <taxon>Bacteria</taxon>
        <taxon>Pseudomonadati</taxon>
        <taxon>Pseudomonadota</taxon>
        <taxon>Gammaproteobacteria</taxon>
        <taxon>Vibrionales</taxon>
        <taxon>Vibrionaceae</taxon>
        <taxon>Salinivibrio</taxon>
    </lineage>
</organism>
<sequence>MDIKQLRYFIAVAEAGSFTRAAQQLHIAQPALSIAIKKLEHHLSMPLFVRSEKRIQLTQEGQVLLTHAHRVVQQMRDTSTAMDELKGLQKGEVRIGVPGMLGSYFFPDLLMGFRRRYPDLKLTIIEAGTHSLRKMLLESDLDLAVITASDVPSSLETMPLISSQMVAVVSEEHPLAGYQTLDYQTFFDHELIMFRPGYFHRDYLDHICHQYTIRPKLSLETNLLAMILNIVRHGVAISALLEMVTEHEHGIVGIPFTQPINLDISMAWRKDGYLSLADRAFIDYVKTHSPST</sequence>
<dbReference type="PROSITE" id="PS50931">
    <property type="entry name" value="HTH_LYSR"/>
    <property type="match status" value="1"/>
</dbReference>
<dbReference type="Pfam" id="PF00126">
    <property type="entry name" value="HTH_1"/>
    <property type="match status" value="1"/>
</dbReference>
<evidence type="ECO:0000259" key="5">
    <source>
        <dbReference type="PROSITE" id="PS50931"/>
    </source>
</evidence>
<dbReference type="InterPro" id="IPR000847">
    <property type="entry name" value="LysR_HTH_N"/>
</dbReference>
<dbReference type="EMBL" id="CP050266">
    <property type="protein sequence ID" value="QIR06321.1"/>
    <property type="molecule type" value="Genomic_DNA"/>
</dbReference>
<gene>
    <name evidence="6" type="ORF">HBA18_07990</name>
</gene>